<sequence length="89" mass="10210">KSDGMCNIQCIKNVVYDISENREEGHGRIMGLKIKGTDILLGDIMSQLEDDDVYDYLSKHFCSLKREEIEAALRMITMLLIAFEKPSRI</sequence>
<name>W4M3Z1_9BACT</name>
<keyword evidence="2" id="KW-1185">Reference proteome</keyword>
<dbReference type="AlphaFoldDB" id="W4M3Z1"/>
<dbReference type="Proteomes" id="UP000019140">
    <property type="component" value="Unassembled WGS sequence"/>
</dbReference>
<feature type="non-terminal residue" evidence="1">
    <location>
        <position position="1"/>
    </location>
</feature>
<dbReference type="HOGENOM" id="CLU_2459787_0_0_7"/>
<evidence type="ECO:0000313" key="2">
    <source>
        <dbReference type="Proteomes" id="UP000019140"/>
    </source>
</evidence>
<protein>
    <submittedName>
        <fullName evidence="1">Uncharacterized protein</fullName>
    </submittedName>
</protein>
<proteinExistence type="predicted"/>
<gene>
    <name evidence="1" type="ORF">ETSY2_26120</name>
</gene>
<accession>W4M3Z1</accession>
<reference evidence="1 2" key="1">
    <citation type="journal article" date="2014" name="Nature">
        <title>An environmental bacterial taxon with a large and distinct metabolic repertoire.</title>
        <authorList>
            <person name="Wilson M.C."/>
            <person name="Mori T."/>
            <person name="Ruckert C."/>
            <person name="Uria A.R."/>
            <person name="Helf M.J."/>
            <person name="Takada K."/>
            <person name="Gernert C."/>
            <person name="Steffens U.A."/>
            <person name="Heycke N."/>
            <person name="Schmitt S."/>
            <person name="Rinke C."/>
            <person name="Helfrich E.J."/>
            <person name="Brachmann A.O."/>
            <person name="Gurgui C."/>
            <person name="Wakimoto T."/>
            <person name="Kracht M."/>
            <person name="Crusemann M."/>
            <person name="Hentschel U."/>
            <person name="Abe I."/>
            <person name="Matsunaga S."/>
            <person name="Kalinowski J."/>
            <person name="Takeyama H."/>
            <person name="Piel J."/>
        </authorList>
    </citation>
    <scope>NUCLEOTIDE SEQUENCE [LARGE SCALE GENOMIC DNA]</scope>
    <source>
        <strain evidence="2">TSY2</strain>
    </source>
</reference>
<comment type="caution">
    <text evidence="1">The sequence shown here is derived from an EMBL/GenBank/DDBJ whole genome shotgun (WGS) entry which is preliminary data.</text>
</comment>
<organism evidence="1 2">
    <name type="scientific">Candidatus Entotheonella gemina</name>
    <dbReference type="NCBI Taxonomy" id="1429439"/>
    <lineage>
        <taxon>Bacteria</taxon>
        <taxon>Pseudomonadati</taxon>
        <taxon>Nitrospinota/Tectimicrobiota group</taxon>
        <taxon>Candidatus Tectimicrobiota</taxon>
        <taxon>Candidatus Entotheonellia</taxon>
        <taxon>Candidatus Entotheonellales</taxon>
        <taxon>Candidatus Entotheonellaceae</taxon>
        <taxon>Candidatus Entotheonella</taxon>
    </lineage>
</organism>
<dbReference type="EMBL" id="AZHX01001091">
    <property type="protein sequence ID" value="ETX04900.1"/>
    <property type="molecule type" value="Genomic_DNA"/>
</dbReference>
<evidence type="ECO:0000313" key="1">
    <source>
        <dbReference type="EMBL" id="ETX04900.1"/>
    </source>
</evidence>